<dbReference type="Pfam" id="PF00005">
    <property type="entry name" value="ABC_tran"/>
    <property type="match status" value="1"/>
</dbReference>
<comment type="subcellular location">
    <subcellularLocation>
        <location evidence="1">Cell membrane</location>
        <topology evidence="1">Multi-pass membrane protein</topology>
    </subcellularLocation>
</comment>
<proteinExistence type="predicted"/>
<dbReference type="RefSeq" id="WP_030226796.1">
    <property type="nucleotide sequence ID" value="NZ_AUBJ02000001.1"/>
</dbReference>
<keyword evidence="3" id="KW-0547">Nucleotide-binding</keyword>
<feature type="transmembrane region" description="Helical" evidence="8">
    <location>
        <begin position="150"/>
        <end position="168"/>
    </location>
</feature>
<dbReference type="PROSITE" id="PS50893">
    <property type="entry name" value="ABC_TRANSPORTER_2"/>
    <property type="match status" value="1"/>
</dbReference>
<dbReference type="PANTHER" id="PTHR43394:SF7">
    <property type="entry name" value="ABC TRANSPORTER B FAMILY MEMBER 28"/>
    <property type="match status" value="1"/>
</dbReference>
<keyword evidence="4 11" id="KW-0067">ATP-binding</keyword>
<dbReference type="InterPro" id="IPR003439">
    <property type="entry name" value="ABC_transporter-like_ATP-bd"/>
</dbReference>
<reference evidence="11 12" key="1">
    <citation type="submission" date="2022-06" db="EMBL/GenBank/DDBJ databases">
        <title>Genomic Encyclopedia of Type Strains, Phase I: the one thousand microbial genomes (KMG-I) project.</title>
        <authorList>
            <person name="Kyrpides N."/>
        </authorList>
    </citation>
    <scope>NUCLEOTIDE SEQUENCE [LARGE SCALE GENOMIC DNA]</scope>
    <source>
        <strain evidence="11 12">DSM 43889</strain>
    </source>
</reference>
<evidence type="ECO:0000256" key="3">
    <source>
        <dbReference type="ARBA" id="ARBA00022741"/>
    </source>
</evidence>
<evidence type="ECO:0000256" key="1">
    <source>
        <dbReference type="ARBA" id="ARBA00004651"/>
    </source>
</evidence>
<evidence type="ECO:0000259" key="10">
    <source>
        <dbReference type="PROSITE" id="PS50929"/>
    </source>
</evidence>
<feature type="transmembrane region" description="Helical" evidence="8">
    <location>
        <begin position="74"/>
        <end position="96"/>
    </location>
</feature>
<organism evidence="11 12">
    <name type="scientific">Actinoalloteichus caeruleus DSM 43889</name>
    <dbReference type="NCBI Taxonomy" id="1120930"/>
    <lineage>
        <taxon>Bacteria</taxon>
        <taxon>Bacillati</taxon>
        <taxon>Actinomycetota</taxon>
        <taxon>Actinomycetes</taxon>
        <taxon>Pseudonocardiales</taxon>
        <taxon>Pseudonocardiaceae</taxon>
        <taxon>Actinoalloteichus</taxon>
        <taxon>Actinoalloteichus cyanogriseus</taxon>
    </lineage>
</organism>
<dbReference type="EMBL" id="AUBJ02000001">
    <property type="protein sequence ID" value="MCP2330005.1"/>
    <property type="molecule type" value="Genomic_DNA"/>
</dbReference>
<evidence type="ECO:0000256" key="7">
    <source>
        <dbReference type="SAM" id="MobiDB-lite"/>
    </source>
</evidence>
<feature type="transmembrane region" description="Helical" evidence="8">
    <location>
        <begin position="288"/>
        <end position="309"/>
    </location>
</feature>
<evidence type="ECO:0000256" key="5">
    <source>
        <dbReference type="ARBA" id="ARBA00022989"/>
    </source>
</evidence>
<evidence type="ECO:0000256" key="6">
    <source>
        <dbReference type="ARBA" id="ARBA00023136"/>
    </source>
</evidence>
<feature type="transmembrane region" description="Helical" evidence="8">
    <location>
        <begin position="35"/>
        <end position="54"/>
    </location>
</feature>
<dbReference type="Gene3D" id="3.40.50.300">
    <property type="entry name" value="P-loop containing nucleotide triphosphate hydrolases"/>
    <property type="match status" value="1"/>
</dbReference>
<dbReference type="GO" id="GO:0005524">
    <property type="term" value="F:ATP binding"/>
    <property type="evidence" value="ECO:0007669"/>
    <property type="project" value="UniProtKB-KW"/>
</dbReference>
<accession>A0ABT1JBY1</accession>
<dbReference type="SUPFAM" id="SSF52540">
    <property type="entry name" value="P-loop containing nucleoside triphosphate hydrolases"/>
    <property type="match status" value="1"/>
</dbReference>
<sequence length="592" mass="62091">MTRPRHAGTAAEPEGSGGARGPWRTLLSHARPHRATLIGAGLLSLVSSAAGLAQPLAAQSLVAALGTGEEIGDILLLLTCLLVAGAIVGAVGEYVLGRTAESVVLSARGRVVDRLLRLRVSAYERTAPGDLMSRVTSDTVLLREVTTRSLVDGLTGSLTLVAVIVLMAVLDLVLLGVTLLVFVFVGLVQWVVLPRIKQAMTRSQESVGRMGAELERVLGAFRTVKASGAEHRELASIQRAARTAWREGVTAALWQAIAGTASGLSVQVAFLAVLGMGGMRVASGASDVATLVAFLLYLFYLMGPISLLLNAAAQAQVGLAAVGRINEVEAMPVEESPAGAPARTSEPATVRLEDVVFRYPDAPDPVHRGVSFTVPARGLTALVGPSGAGKSTVFALLERFHEAESGRVMVDDRDVRDWPLSDLRASIGYVEQDTPVLAGTLRQNLMLGAPDADDAAVADAVAKSRLDALVNRLPDGLDTVVGHRGTTLSGGERQRVAIARALLRGPRLLLLDEATSQLDAANELALRETIDEIVRTTTVIVVAHRLSTVVSADRIVVLDAGRVAAVGTHEELVAQNGLYADLAAAQFATADR</sequence>
<dbReference type="SUPFAM" id="SSF90123">
    <property type="entry name" value="ABC transporter transmembrane region"/>
    <property type="match status" value="1"/>
</dbReference>
<evidence type="ECO:0000256" key="4">
    <source>
        <dbReference type="ARBA" id="ARBA00022840"/>
    </source>
</evidence>
<dbReference type="InterPro" id="IPR036640">
    <property type="entry name" value="ABC1_TM_sf"/>
</dbReference>
<dbReference type="Proteomes" id="UP000791080">
    <property type="component" value="Unassembled WGS sequence"/>
</dbReference>
<dbReference type="InterPro" id="IPR003593">
    <property type="entry name" value="AAA+_ATPase"/>
</dbReference>
<name>A0ABT1JBY1_ACTCY</name>
<evidence type="ECO:0000259" key="9">
    <source>
        <dbReference type="PROSITE" id="PS50893"/>
    </source>
</evidence>
<keyword evidence="6 8" id="KW-0472">Membrane</keyword>
<dbReference type="PROSITE" id="PS50929">
    <property type="entry name" value="ABC_TM1F"/>
    <property type="match status" value="1"/>
</dbReference>
<dbReference type="InterPro" id="IPR017871">
    <property type="entry name" value="ABC_transporter-like_CS"/>
</dbReference>
<keyword evidence="12" id="KW-1185">Reference proteome</keyword>
<dbReference type="Pfam" id="PF00664">
    <property type="entry name" value="ABC_membrane"/>
    <property type="match status" value="1"/>
</dbReference>
<evidence type="ECO:0000313" key="12">
    <source>
        <dbReference type="Proteomes" id="UP000791080"/>
    </source>
</evidence>
<feature type="domain" description="ABC transmembrane type-1" evidence="10">
    <location>
        <begin position="38"/>
        <end position="316"/>
    </location>
</feature>
<comment type="caution">
    <text evidence="11">The sequence shown here is derived from an EMBL/GenBank/DDBJ whole genome shotgun (WGS) entry which is preliminary data.</text>
</comment>
<dbReference type="Gene3D" id="1.20.1560.10">
    <property type="entry name" value="ABC transporter type 1, transmembrane domain"/>
    <property type="match status" value="1"/>
</dbReference>
<keyword evidence="5 8" id="KW-1133">Transmembrane helix</keyword>
<dbReference type="PANTHER" id="PTHR43394">
    <property type="entry name" value="ATP-DEPENDENT PERMEASE MDL1, MITOCHONDRIAL"/>
    <property type="match status" value="1"/>
</dbReference>
<evidence type="ECO:0000313" key="11">
    <source>
        <dbReference type="EMBL" id="MCP2330005.1"/>
    </source>
</evidence>
<feature type="transmembrane region" description="Helical" evidence="8">
    <location>
        <begin position="252"/>
        <end position="276"/>
    </location>
</feature>
<evidence type="ECO:0000256" key="8">
    <source>
        <dbReference type="SAM" id="Phobius"/>
    </source>
</evidence>
<dbReference type="CDD" id="cd18551">
    <property type="entry name" value="ABC_6TM_LmrA_like"/>
    <property type="match status" value="1"/>
</dbReference>
<gene>
    <name evidence="11" type="ORF">G443_000275</name>
</gene>
<dbReference type="InterPro" id="IPR011527">
    <property type="entry name" value="ABC1_TM_dom"/>
</dbReference>
<feature type="transmembrane region" description="Helical" evidence="8">
    <location>
        <begin position="174"/>
        <end position="193"/>
    </location>
</feature>
<dbReference type="SMART" id="SM00382">
    <property type="entry name" value="AAA"/>
    <property type="match status" value="1"/>
</dbReference>
<feature type="region of interest" description="Disordered" evidence="7">
    <location>
        <begin position="1"/>
        <end position="21"/>
    </location>
</feature>
<dbReference type="InterPro" id="IPR027417">
    <property type="entry name" value="P-loop_NTPase"/>
</dbReference>
<keyword evidence="2 8" id="KW-0812">Transmembrane</keyword>
<evidence type="ECO:0000256" key="2">
    <source>
        <dbReference type="ARBA" id="ARBA00022692"/>
    </source>
</evidence>
<feature type="domain" description="ABC transporter" evidence="9">
    <location>
        <begin position="350"/>
        <end position="585"/>
    </location>
</feature>
<protein>
    <submittedName>
        <fullName evidence="11">ATP-binding cassette, subfamily C</fullName>
    </submittedName>
</protein>
<dbReference type="PROSITE" id="PS00211">
    <property type="entry name" value="ABC_TRANSPORTER_1"/>
    <property type="match status" value="1"/>
</dbReference>
<dbReference type="InterPro" id="IPR039421">
    <property type="entry name" value="Type_1_exporter"/>
</dbReference>